<dbReference type="AlphaFoldDB" id="A0A8S1DER2"/>
<dbReference type="OrthoDB" id="10035013at2759"/>
<evidence type="ECO:0000256" key="1">
    <source>
        <dbReference type="SAM" id="Coils"/>
    </source>
</evidence>
<sequence>MSGGPLEGLPKQFVHAMRTLFDIMDDKRTGFVRFSEIENRWRDDGTKGLPKGVIESLRKVTPPNGLLSFERFCTGLKICLLKNQKVEGKLGEEQSTRPSRPPSAPLLDVEPKSPKKSTPPWHQRQNYAQRTVSMPQLVPKDNKDDPPAPKPVTQGPPKPPRLSLGTNPAPGAIERGIDKLEIRTALQNWQMGIMQADNNKKNTIINGYSSLGRNVGRSLGDGKPSGQVETAMQTHKKPGGRRRDPRRHTLQSGIDYNMLRRMKQLEQEKEVLLQGLQAVERARDWYVTQLATLNEKMHFLGRDSTYHSDQWSEAQMERLGMQRARVQEVNRQLAALTDPSVPLHMNLAVGTATESYISRLKQQNHLLTDEVHKKSEHITALEREKASLIRELFQARAQQE</sequence>
<evidence type="ECO:0000259" key="3">
    <source>
        <dbReference type="Pfam" id="PF25825"/>
    </source>
</evidence>
<dbReference type="InterPro" id="IPR057953">
    <property type="entry name" value="SAPC2_N"/>
</dbReference>
<feature type="compositionally biased region" description="Polar residues" evidence="2">
    <location>
        <begin position="123"/>
        <end position="134"/>
    </location>
</feature>
<feature type="region of interest" description="Disordered" evidence="2">
    <location>
        <begin position="89"/>
        <end position="172"/>
    </location>
</feature>
<gene>
    <name evidence="4" type="ORF">CLODIP_2_CD15328</name>
</gene>
<evidence type="ECO:0000313" key="4">
    <source>
        <dbReference type="EMBL" id="CAB3380957.1"/>
    </source>
</evidence>
<dbReference type="PANTHER" id="PTHR14907:SF2">
    <property type="entry name" value="SUPPRESSOR APC DOMAIN-CONTAINING PROTEIN 2"/>
    <property type="match status" value="1"/>
</dbReference>
<dbReference type="Pfam" id="PF25825">
    <property type="entry name" value="SAPC2_N"/>
    <property type="match status" value="1"/>
</dbReference>
<dbReference type="InterPro" id="IPR011992">
    <property type="entry name" value="EF-hand-dom_pair"/>
</dbReference>
<reference evidence="4 5" key="1">
    <citation type="submission" date="2020-04" db="EMBL/GenBank/DDBJ databases">
        <authorList>
            <person name="Alioto T."/>
            <person name="Alioto T."/>
            <person name="Gomez Garrido J."/>
        </authorList>
    </citation>
    <scope>NUCLEOTIDE SEQUENCE [LARGE SCALE GENOMIC DNA]</scope>
</reference>
<evidence type="ECO:0000313" key="5">
    <source>
        <dbReference type="Proteomes" id="UP000494165"/>
    </source>
</evidence>
<organism evidence="4 5">
    <name type="scientific">Cloeon dipterum</name>
    <dbReference type="NCBI Taxonomy" id="197152"/>
    <lineage>
        <taxon>Eukaryota</taxon>
        <taxon>Metazoa</taxon>
        <taxon>Ecdysozoa</taxon>
        <taxon>Arthropoda</taxon>
        <taxon>Hexapoda</taxon>
        <taxon>Insecta</taxon>
        <taxon>Pterygota</taxon>
        <taxon>Palaeoptera</taxon>
        <taxon>Ephemeroptera</taxon>
        <taxon>Pisciforma</taxon>
        <taxon>Baetidae</taxon>
        <taxon>Cloeon</taxon>
    </lineage>
</organism>
<dbReference type="Proteomes" id="UP000494165">
    <property type="component" value="Unassembled WGS sequence"/>
</dbReference>
<proteinExistence type="predicted"/>
<name>A0A8S1DER2_9INSE</name>
<feature type="domain" description="Suppressor APC" evidence="3">
    <location>
        <begin position="8"/>
        <end position="85"/>
    </location>
</feature>
<keyword evidence="5" id="KW-1185">Reference proteome</keyword>
<feature type="region of interest" description="Disordered" evidence="2">
    <location>
        <begin position="217"/>
        <end position="247"/>
    </location>
</feature>
<feature type="coiled-coil region" evidence="1">
    <location>
        <begin position="371"/>
        <end position="398"/>
    </location>
</feature>
<feature type="compositionally biased region" description="Basic residues" evidence="2">
    <location>
        <begin position="234"/>
        <end position="247"/>
    </location>
</feature>
<protein>
    <recommendedName>
        <fullName evidence="3">Suppressor APC domain-containing protein</fullName>
    </recommendedName>
</protein>
<dbReference type="PANTHER" id="PTHR14907">
    <property type="entry name" value="FI14130P"/>
    <property type="match status" value="1"/>
</dbReference>
<dbReference type="SUPFAM" id="SSF47473">
    <property type="entry name" value="EF-hand"/>
    <property type="match status" value="1"/>
</dbReference>
<accession>A0A8S1DER2</accession>
<dbReference type="InterPro" id="IPR026828">
    <property type="entry name" value="SAPC2_1/2"/>
</dbReference>
<feature type="compositionally biased region" description="Pro residues" evidence="2">
    <location>
        <begin position="148"/>
        <end position="160"/>
    </location>
</feature>
<dbReference type="Pfam" id="PF11414">
    <property type="entry name" value="Suppressor_APC"/>
    <property type="match status" value="1"/>
</dbReference>
<comment type="caution">
    <text evidence="4">The sequence shown here is derived from an EMBL/GenBank/DDBJ whole genome shotgun (WGS) entry which is preliminary data.</text>
</comment>
<evidence type="ECO:0000256" key="2">
    <source>
        <dbReference type="SAM" id="MobiDB-lite"/>
    </source>
</evidence>
<dbReference type="EMBL" id="CADEPI010000221">
    <property type="protein sequence ID" value="CAB3380957.1"/>
    <property type="molecule type" value="Genomic_DNA"/>
</dbReference>
<keyword evidence="1" id="KW-0175">Coiled coil</keyword>
<dbReference type="Gene3D" id="1.10.287.450">
    <property type="entry name" value="Helix hairpin bin"/>
    <property type="match status" value="1"/>
</dbReference>